<dbReference type="Gene3D" id="3.40.50.300">
    <property type="entry name" value="P-loop containing nucleotide triphosphate hydrolases"/>
    <property type="match status" value="1"/>
</dbReference>
<keyword evidence="2" id="KW-1185">Reference proteome</keyword>
<comment type="caution">
    <text evidence="1">The sequence shown here is derived from an EMBL/GenBank/DDBJ whole genome shotgun (WGS) entry which is preliminary data.</text>
</comment>
<dbReference type="OrthoDB" id="5464925at2"/>
<sequence length="362" mass="41273">MENICLFGAADNDMVFFENSDVLMGKNSKIVSVVSRNSFQDKVKTVGFEDADAEMIASESDTVVVCRSTQCSDSYVASFIEELFDHDVKVINYHCFDNDMTKKLKNDARRISRDYVDLSRKDKVIQGMMGRVSVPVIYVMGLADGTDKLNTELALQKILTERGYKTALITSDSRGDMFGAEVFPFELFDYSRSFAEIAENFSDHFVRFEENNEPDVIIVGIPSDVFSPFCEKDLSLPAYLMNKVCPPDYIVLNVLSDTLENVTPELLDHYIAEDMNKTVDALYVTHYSNSKIKTRSRSYDRAVKAGISRENEHTKCGKLVVHYTDKNRFEHIADDIIRKLTIRRDEMIYVKHDMRASGFTIN</sequence>
<dbReference type="Proteomes" id="UP000004259">
    <property type="component" value="Unassembled WGS sequence"/>
</dbReference>
<evidence type="ECO:0000313" key="1">
    <source>
        <dbReference type="EMBL" id="EGC04132.1"/>
    </source>
</evidence>
<evidence type="ECO:0000313" key="2">
    <source>
        <dbReference type="Proteomes" id="UP000004259"/>
    </source>
</evidence>
<accession>E9S9F2</accession>
<gene>
    <name evidence="1" type="ORF">CUS_6265</name>
</gene>
<name>E9S9F2_RUMAL</name>
<dbReference type="RefSeq" id="WP_002847630.1">
    <property type="nucleotide sequence ID" value="NZ_ADKM02000040.1"/>
</dbReference>
<proteinExistence type="predicted"/>
<dbReference type="AlphaFoldDB" id="E9S9F2"/>
<dbReference type="InterPro" id="IPR027417">
    <property type="entry name" value="P-loop_NTPase"/>
</dbReference>
<dbReference type="EMBL" id="ADKM02000040">
    <property type="protein sequence ID" value="EGC04132.1"/>
    <property type="molecule type" value="Genomic_DNA"/>
</dbReference>
<organism evidence="1 2">
    <name type="scientific">Ruminococcus albus 8</name>
    <dbReference type="NCBI Taxonomy" id="246199"/>
    <lineage>
        <taxon>Bacteria</taxon>
        <taxon>Bacillati</taxon>
        <taxon>Bacillota</taxon>
        <taxon>Clostridia</taxon>
        <taxon>Eubacteriales</taxon>
        <taxon>Oscillospiraceae</taxon>
        <taxon>Ruminococcus</taxon>
    </lineage>
</organism>
<reference evidence="1 2" key="1">
    <citation type="submission" date="2011-02" db="EMBL/GenBank/DDBJ databases">
        <authorList>
            <person name="Nelson K.E."/>
            <person name="Sutton G."/>
            <person name="Torralba M."/>
            <person name="Durkin S."/>
            <person name="Harkins D."/>
            <person name="Montgomery R."/>
            <person name="Ziemer C."/>
            <person name="Klaassens E."/>
            <person name="Ocuiv P."/>
            <person name="Morrison M."/>
        </authorList>
    </citation>
    <scope>NUCLEOTIDE SEQUENCE [LARGE SCALE GENOMIC DNA]</scope>
    <source>
        <strain evidence="1 2">8</strain>
    </source>
</reference>
<protein>
    <submittedName>
        <fullName evidence="1">Uncharacterized protein</fullName>
    </submittedName>
</protein>